<protein>
    <submittedName>
        <fullName evidence="1">FILAMIN A, INTEGRIN BETA-7 SUBUNIT PROTEIN, CYTOSKELETON-COMPLEX, ACTIN-BINDING, CYTOSKELETON</fullName>
    </submittedName>
</protein>
<dbReference type="EMBL" id="BK015562">
    <property type="protein sequence ID" value="DAE13015.1"/>
    <property type="molecule type" value="Genomic_DNA"/>
</dbReference>
<accession>A0A8S5Q108</accession>
<evidence type="ECO:0000313" key="1">
    <source>
        <dbReference type="EMBL" id="DAE13015.1"/>
    </source>
</evidence>
<dbReference type="GO" id="GO:0007229">
    <property type="term" value="P:integrin-mediated signaling pathway"/>
    <property type="evidence" value="ECO:0007669"/>
    <property type="project" value="UniProtKB-KW"/>
</dbReference>
<organism evidence="1">
    <name type="scientific">Myoviridae sp. ct4vg1</name>
    <dbReference type="NCBI Taxonomy" id="2825033"/>
    <lineage>
        <taxon>Viruses</taxon>
        <taxon>Duplodnaviria</taxon>
        <taxon>Heunggongvirae</taxon>
        <taxon>Uroviricota</taxon>
        <taxon>Caudoviricetes</taxon>
    </lineage>
</organism>
<keyword evidence="1" id="KW-0401">Integrin</keyword>
<proteinExistence type="predicted"/>
<sequence length="35" mass="3897">MLILYKTKTVTFAIKNPHFCGLFILKGSIVAVCIL</sequence>
<name>A0A8S5Q108_9CAUD</name>
<reference evidence="1" key="1">
    <citation type="journal article" date="2021" name="Proc. Natl. Acad. Sci. U.S.A.">
        <title>A Catalog of Tens of Thousands of Viruses from Human Metagenomes Reveals Hidden Associations with Chronic Diseases.</title>
        <authorList>
            <person name="Tisza M.J."/>
            <person name="Buck C.B."/>
        </authorList>
    </citation>
    <scope>NUCLEOTIDE SEQUENCE</scope>
    <source>
        <strain evidence="1">Ct4vg1</strain>
    </source>
</reference>